<evidence type="ECO:0000256" key="11">
    <source>
        <dbReference type="PROSITE-ProRule" id="PRU01360"/>
    </source>
</evidence>
<proteinExistence type="inferred from homology"/>
<feature type="domain" description="TonB-dependent receptor plug" evidence="15">
    <location>
        <begin position="50"/>
        <end position="160"/>
    </location>
</feature>
<feature type="signal peptide" evidence="13">
    <location>
        <begin position="1"/>
        <end position="27"/>
    </location>
</feature>
<keyword evidence="5 11" id="KW-0812">Transmembrane</keyword>
<dbReference type="GO" id="GO:0006826">
    <property type="term" value="P:iron ion transport"/>
    <property type="evidence" value="ECO:0007669"/>
    <property type="project" value="UniProtKB-KW"/>
</dbReference>
<keyword evidence="10 11" id="KW-0998">Cell outer membrane</keyword>
<feature type="domain" description="TonB-dependent receptor-like beta-barrel" evidence="14">
    <location>
        <begin position="299"/>
        <end position="793"/>
    </location>
</feature>
<evidence type="ECO:0000256" key="1">
    <source>
        <dbReference type="ARBA" id="ARBA00004571"/>
    </source>
</evidence>
<comment type="similarity">
    <text evidence="11 12">Belongs to the TonB-dependent receptor family.</text>
</comment>
<keyword evidence="16" id="KW-0675">Receptor</keyword>
<keyword evidence="9 11" id="KW-0472">Membrane</keyword>
<keyword evidence="17" id="KW-1185">Reference proteome</keyword>
<dbReference type="InterPro" id="IPR036942">
    <property type="entry name" value="Beta-barrel_TonB_sf"/>
</dbReference>
<evidence type="ECO:0000256" key="4">
    <source>
        <dbReference type="ARBA" id="ARBA00022496"/>
    </source>
</evidence>
<keyword evidence="4" id="KW-0410">Iron transport</keyword>
<dbReference type="PANTHER" id="PTHR32552:SF81">
    <property type="entry name" value="TONB-DEPENDENT OUTER MEMBRANE RECEPTOR"/>
    <property type="match status" value="1"/>
</dbReference>
<dbReference type="InterPro" id="IPR039426">
    <property type="entry name" value="TonB-dep_rcpt-like"/>
</dbReference>
<feature type="chain" id="PRO_5015717348" evidence="13">
    <location>
        <begin position="28"/>
        <end position="832"/>
    </location>
</feature>
<evidence type="ECO:0000256" key="12">
    <source>
        <dbReference type="RuleBase" id="RU003357"/>
    </source>
</evidence>
<dbReference type="Pfam" id="PF00593">
    <property type="entry name" value="TonB_dep_Rec_b-barrel"/>
    <property type="match status" value="1"/>
</dbReference>
<dbReference type="PANTHER" id="PTHR32552">
    <property type="entry name" value="FERRICHROME IRON RECEPTOR-RELATED"/>
    <property type="match status" value="1"/>
</dbReference>
<evidence type="ECO:0000313" key="16">
    <source>
        <dbReference type="EMBL" id="PQM26075.1"/>
    </source>
</evidence>
<keyword evidence="7" id="KW-0406">Ion transport</keyword>
<dbReference type="Pfam" id="PF07715">
    <property type="entry name" value="Plug"/>
    <property type="match status" value="1"/>
</dbReference>
<sequence length="832" mass="90931">MRVHDSRRALLLISLSSTILSSGAALAQQAPKTDYDDEIVVTAQKREENLQDVPISIQALGTKKLDQLNVANFQDFSKLLPSVSFQSSQPGVTTVYMRGVASGGDGNHSGSLPSVGVYLDEQPVTTIGGTLDVHIYDIARIESLAGPQGTLYGASSQAGTIRIITNKPDPSGFEGRVDGEINSIKHGGMGGRLEGMLNAPISEMAAVRFVGWYQKDAGYIDNVPGTRTFCGTPTRDGNGDIDGCIKDGVSVTNAAFVEKNFNDAEIYGGRAALKVDLDDNWTITPTLLFQKQKSHGTFAQDPLVGDLQTQRFYPDMRSDKFIQAALTIEGKIGNFDITYAGAYLDRKAYQINDYTDYAEAYDTLYEAQGGLANYFYIQDNAGNTIDPRQYIIGTDHFRKMSQELRIASPQDERFRVVAGLFYQRQSNHIHQDYLIPGLADNLSVNGHPGTLWLTEQKRVDRDYAAFGEASFDITPTITLTGGGRYYKYDNSLIGFFGFGRDPNGPPYNAAGSSRTGVAGCYTTTGEILRDNPGGTLLPATVEGGPCTNLADFVGGKLVPKRTKDSGFTHRLNLTWKPSEDILAYATWSRGFRPGGINRRGTIPPYAADFLTNYELGLKTTLADGRVRLNAAIYLQDWKRFQFSFLGENSFTEIHNGPNARIKGIEADINIRPVEGLTIAAAASYTDAKTRNNLCEIDDPTYQCTDPGNSIAAEKGTRLPVTPKFNGNATLRYQFPVGPGEMHFQSVIAHRGSATPDIRVPTADALGRIRGSTTVDFALGFDWSNYSFELFLQNAFDERAELSRFSNCGQCDGRVQILVNQPQTIGARLGAKF</sequence>
<evidence type="ECO:0000256" key="13">
    <source>
        <dbReference type="SAM" id="SignalP"/>
    </source>
</evidence>
<evidence type="ECO:0000256" key="6">
    <source>
        <dbReference type="ARBA" id="ARBA00023004"/>
    </source>
</evidence>
<evidence type="ECO:0000256" key="5">
    <source>
        <dbReference type="ARBA" id="ARBA00022692"/>
    </source>
</evidence>
<evidence type="ECO:0000256" key="3">
    <source>
        <dbReference type="ARBA" id="ARBA00022452"/>
    </source>
</evidence>
<dbReference type="PROSITE" id="PS52016">
    <property type="entry name" value="TONB_DEPENDENT_REC_3"/>
    <property type="match status" value="1"/>
</dbReference>
<accession>A0A2S8B0Y9</accession>
<evidence type="ECO:0000256" key="10">
    <source>
        <dbReference type="ARBA" id="ARBA00023237"/>
    </source>
</evidence>
<organism evidence="16 17">
    <name type="scientific">Sphingopyxis lindanitolerans</name>
    <dbReference type="NCBI Taxonomy" id="2054227"/>
    <lineage>
        <taxon>Bacteria</taxon>
        <taxon>Pseudomonadati</taxon>
        <taxon>Pseudomonadota</taxon>
        <taxon>Alphaproteobacteria</taxon>
        <taxon>Sphingomonadales</taxon>
        <taxon>Sphingomonadaceae</taxon>
        <taxon>Sphingopyxis</taxon>
    </lineage>
</organism>
<dbReference type="SUPFAM" id="SSF56935">
    <property type="entry name" value="Porins"/>
    <property type="match status" value="1"/>
</dbReference>
<keyword evidence="3 11" id="KW-1134">Transmembrane beta strand</keyword>
<dbReference type="InterPro" id="IPR000531">
    <property type="entry name" value="Beta-barrel_TonB"/>
</dbReference>
<keyword evidence="8 12" id="KW-0798">TonB box</keyword>
<dbReference type="EMBL" id="PHFW01000003">
    <property type="protein sequence ID" value="PQM26075.1"/>
    <property type="molecule type" value="Genomic_DNA"/>
</dbReference>
<dbReference type="InterPro" id="IPR012910">
    <property type="entry name" value="Plug_dom"/>
</dbReference>
<keyword evidence="13" id="KW-0732">Signal</keyword>
<dbReference type="GO" id="GO:0009279">
    <property type="term" value="C:cell outer membrane"/>
    <property type="evidence" value="ECO:0007669"/>
    <property type="project" value="UniProtKB-SubCell"/>
</dbReference>
<dbReference type="RefSeq" id="WP_105999456.1">
    <property type="nucleotide sequence ID" value="NZ_CM009578.1"/>
</dbReference>
<keyword evidence="6" id="KW-0408">Iron</keyword>
<evidence type="ECO:0000256" key="9">
    <source>
        <dbReference type="ARBA" id="ARBA00023136"/>
    </source>
</evidence>
<keyword evidence="2 11" id="KW-0813">Transport</keyword>
<gene>
    <name evidence="16" type="ORF">CVO77_13350</name>
</gene>
<dbReference type="OrthoDB" id="9760333at2"/>
<name>A0A2S8B0Y9_9SPHN</name>
<evidence type="ECO:0000256" key="8">
    <source>
        <dbReference type="ARBA" id="ARBA00023077"/>
    </source>
</evidence>
<protein>
    <submittedName>
        <fullName evidence="16">TonB-dependent receptor</fullName>
    </submittedName>
</protein>
<evidence type="ECO:0000256" key="7">
    <source>
        <dbReference type="ARBA" id="ARBA00023065"/>
    </source>
</evidence>
<dbReference type="Gene3D" id="2.40.170.20">
    <property type="entry name" value="TonB-dependent receptor, beta-barrel domain"/>
    <property type="match status" value="2"/>
</dbReference>
<dbReference type="Proteomes" id="UP000238954">
    <property type="component" value="Chromosome"/>
</dbReference>
<evidence type="ECO:0000313" key="17">
    <source>
        <dbReference type="Proteomes" id="UP000238954"/>
    </source>
</evidence>
<comment type="subcellular location">
    <subcellularLocation>
        <location evidence="1 11">Cell outer membrane</location>
        <topology evidence="1 11">Multi-pass membrane protein</topology>
    </subcellularLocation>
</comment>
<evidence type="ECO:0000259" key="14">
    <source>
        <dbReference type="Pfam" id="PF00593"/>
    </source>
</evidence>
<reference evidence="17" key="1">
    <citation type="submission" date="2017-11" db="EMBL/GenBank/DDBJ databases">
        <title>The complete genome sequence of Sphingopyxis pomeranensis sp. nov. strain WS5A3p.</title>
        <authorList>
            <person name="Kaminski M.A."/>
        </authorList>
    </citation>
    <scope>NUCLEOTIDE SEQUENCE [LARGE SCALE GENOMIC DNA]</scope>
    <source>
        <strain evidence="17">WS5A3p</strain>
    </source>
</reference>
<dbReference type="AlphaFoldDB" id="A0A2S8B0Y9"/>
<evidence type="ECO:0000259" key="15">
    <source>
        <dbReference type="Pfam" id="PF07715"/>
    </source>
</evidence>
<comment type="caution">
    <text evidence="16">The sequence shown here is derived from an EMBL/GenBank/DDBJ whole genome shotgun (WGS) entry which is preliminary data.</text>
</comment>
<evidence type="ECO:0000256" key="2">
    <source>
        <dbReference type="ARBA" id="ARBA00022448"/>
    </source>
</evidence>